<keyword evidence="2" id="KW-0472">Membrane</keyword>
<feature type="transmembrane region" description="Helical" evidence="2">
    <location>
        <begin position="286"/>
        <end position="308"/>
    </location>
</feature>
<evidence type="ECO:0000313" key="4">
    <source>
        <dbReference type="Proteomes" id="UP000193240"/>
    </source>
</evidence>
<feature type="compositionally biased region" description="Basic residues" evidence="1">
    <location>
        <begin position="107"/>
        <end position="120"/>
    </location>
</feature>
<dbReference type="InterPro" id="IPR021369">
    <property type="entry name" value="DUF2985"/>
</dbReference>
<evidence type="ECO:0000313" key="3">
    <source>
        <dbReference type="EMBL" id="OSS44985.1"/>
    </source>
</evidence>
<keyword evidence="2" id="KW-1133">Transmembrane helix</keyword>
<proteinExistence type="predicted"/>
<reference evidence="3 4" key="1">
    <citation type="journal article" date="2017" name="Genome Announc.">
        <title>Genome sequence of the saprophytic ascomycete Epicoccum nigrum ICMP 19927 strain isolated from New Zealand.</title>
        <authorList>
            <person name="Fokin M."/>
            <person name="Fleetwood D."/>
            <person name="Weir B.S."/>
            <person name="Villas-Boas S.G."/>
        </authorList>
    </citation>
    <scope>NUCLEOTIDE SEQUENCE [LARGE SCALE GENOMIC DNA]</scope>
    <source>
        <strain evidence="3 4">ICMP 19927</strain>
    </source>
</reference>
<feature type="transmembrane region" description="Helical" evidence="2">
    <location>
        <begin position="145"/>
        <end position="176"/>
    </location>
</feature>
<dbReference type="Proteomes" id="UP000193240">
    <property type="component" value="Unassembled WGS sequence"/>
</dbReference>
<dbReference type="InParanoid" id="A0A1Y2LMG4"/>
<dbReference type="OMA" id="CFFMWHY"/>
<dbReference type="STRING" id="105696.A0A1Y2LMG4"/>
<gene>
    <name evidence="3" type="ORF">B5807_09268</name>
</gene>
<evidence type="ECO:0000256" key="1">
    <source>
        <dbReference type="SAM" id="MobiDB-lite"/>
    </source>
</evidence>
<name>A0A1Y2LMG4_EPING</name>
<sequence>MAENEEKGIVGRARGMSLSLLNATPQLGMWQATATAIAQAPNLTELREPESGGSNIEFNAHGHAIRTAKTDGDGELTLLTTRTKTLGSPVEETLTPDADADVEDGQKKHKHHHHGIHRRQTLQEKHASPQKESWGPTIKHGLKAFWVFFLTPSGFLITIYGLNVVAWGAMLFFLLLNAAPAMCHPSCDDDYSSRKIWLEIDSQILNALFCVTGFGLAPWRFRDFYWMVRCAYFHDQRAMRRLYDQNKAWFRPPAWFAENESWRGGAAAEKTTFTGEVAPPTPLWKLAFTTGMMVLNTLLQAVLCFFMWHYNRLDRPTWATGTFIALGCGVAMFAGLMSWWEGRKVKKIEGPEIKVETVESV</sequence>
<evidence type="ECO:0000256" key="2">
    <source>
        <dbReference type="SAM" id="Phobius"/>
    </source>
</evidence>
<feature type="region of interest" description="Disordered" evidence="1">
    <location>
        <begin position="88"/>
        <end position="133"/>
    </location>
</feature>
<dbReference type="EMBL" id="KZ107855">
    <property type="protein sequence ID" value="OSS44985.1"/>
    <property type="molecule type" value="Genomic_DNA"/>
</dbReference>
<organism evidence="3 4">
    <name type="scientific">Epicoccum nigrum</name>
    <name type="common">Soil fungus</name>
    <name type="synonym">Epicoccum purpurascens</name>
    <dbReference type="NCBI Taxonomy" id="105696"/>
    <lineage>
        <taxon>Eukaryota</taxon>
        <taxon>Fungi</taxon>
        <taxon>Dikarya</taxon>
        <taxon>Ascomycota</taxon>
        <taxon>Pezizomycotina</taxon>
        <taxon>Dothideomycetes</taxon>
        <taxon>Pleosporomycetidae</taxon>
        <taxon>Pleosporales</taxon>
        <taxon>Pleosporineae</taxon>
        <taxon>Didymellaceae</taxon>
        <taxon>Epicoccum</taxon>
    </lineage>
</organism>
<dbReference type="Pfam" id="PF11204">
    <property type="entry name" value="DUF2985"/>
    <property type="match status" value="1"/>
</dbReference>
<dbReference type="AlphaFoldDB" id="A0A1Y2LMG4"/>
<accession>A0A1Y2LMG4</accession>
<feature type="transmembrane region" description="Helical" evidence="2">
    <location>
        <begin position="320"/>
        <end position="340"/>
    </location>
</feature>
<dbReference type="PANTHER" id="PTHR35872:SF1">
    <property type="entry name" value="ALPHA-L-RHAMNOSIDASE C"/>
    <property type="match status" value="1"/>
</dbReference>
<protein>
    <submittedName>
        <fullName evidence="3">Uncharacterized protein</fullName>
    </submittedName>
</protein>
<dbReference type="PANTHER" id="PTHR35872">
    <property type="entry name" value="INTEGRAL MEMBRANE PROTEIN (AFU_ORTHOLOGUE AFUA_5G07110)"/>
    <property type="match status" value="1"/>
</dbReference>
<keyword evidence="2" id="KW-0812">Transmembrane</keyword>
<keyword evidence="4" id="KW-1185">Reference proteome</keyword>